<comment type="caution">
    <text evidence="2">The sequence shown here is derived from an EMBL/GenBank/DDBJ whole genome shotgun (WGS) entry which is preliminary data.</text>
</comment>
<feature type="region of interest" description="Disordered" evidence="1">
    <location>
        <begin position="41"/>
        <end position="68"/>
    </location>
</feature>
<evidence type="ECO:0000313" key="3">
    <source>
        <dbReference type="Proteomes" id="UP001345827"/>
    </source>
</evidence>
<accession>A0AAV9PTD9</accession>
<dbReference type="AlphaFoldDB" id="A0AAV9PTD9"/>
<evidence type="ECO:0000256" key="1">
    <source>
        <dbReference type="SAM" id="MobiDB-lite"/>
    </source>
</evidence>
<sequence length="150" mass="17017">MSDRRDVSVCPSRQLLRIDSGVLRISCPEWGKSPNTHCKSETKDWLDNNVGPRKSSHGRFSGIESAQDGSSFRSIPALAGADKMVETRNAVEDIWGERKPYKHVWPDRVDQFTIEDPEKWVQSACVMCRLFGSYIHNEILLIYFAAMGVD</sequence>
<gene>
    <name evidence="2" type="ORF">LTR25_011123</name>
</gene>
<organism evidence="2 3">
    <name type="scientific">Vermiconidia calcicola</name>
    <dbReference type="NCBI Taxonomy" id="1690605"/>
    <lineage>
        <taxon>Eukaryota</taxon>
        <taxon>Fungi</taxon>
        <taxon>Dikarya</taxon>
        <taxon>Ascomycota</taxon>
        <taxon>Pezizomycotina</taxon>
        <taxon>Dothideomycetes</taxon>
        <taxon>Dothideomycetidae</taxon>
        <taxon>Mycosphaerellales</taxon>
        <taxon>Extremaceae</taxon>
        <taxon>Vermiconidia</taxon>
    </lineage>
</organism>
<reference evidence="2 3" key="1">
    <citation type="submission" date="2023-06" db="EMBL/GenBank/DDBJ databases">
        <title>Black Yeasts Isolated from many extreme environments.</title>
        <authorList>
            <person name="Coleine C."/>
            <person name="Stajich J.E."/>
            <person name="Selbmann L."/>
        </authorList>
    </citation>
    <scope>NUCLEOTIDE SEQUENCE [LARGE SCALE GENOMIC DNA]</scope>
    <source>
        <strain evidence="2 3">CCFEE 5887</strain>
    </source>
</reference>
<dbReference type="Proteomes" id="UP001345827">
    <property type="component" value="Unassembled WGS sequence"/>
</dbReference>
<name>A0AAV9PTD9_9PEZI</name>
<keyword evidence="3" id="KW-1185">Reference proteome</keyword>
<dbReference type="EMBL" id="JAXLQG010000049">
    <property type="protein sequence ID" value="KAK5527510.1"/>
    <property type="molecule type" value="Genomic_DNA"/>
</dbReference>
<proteinExistence type="predicted"/>
<evidence type="ECO:0000313" key="2">
    <source>
        <dbReference type="EMBL" id="KAK5527510.1"/>
    </source>
</evidence>
<protein>
    <submittedName>
        <fullName evidence="2">Uncharacterized protein</fullName>
    </submittedName>
</protein>